<keyword evidence="5 7" id="KW-1133">Transmembrane helix</keyword>
<dbReference type="AlphaFoldDB" id="A0A916DR80"/>
<evidence type="ECO:0000259" key="9">
    <source>
        <dbReference type="Pfam" id="PF07662"/>
    </source>
</evidence>
<evidence type="ECO:0000313" key="11">
    <source>
        <dbReference type="EMBL" id="BDS10061.1"/>
    </source>
</evidence>
<evidence type="ECO:0000256" key="7">
    <source>
        <dbReference type="SAM" id="Phobius"/>
    </source>
</evidence>
<dbReference type="Pfam" id="PF07662">
    <property type="entry name" value="Nucleos_tra2_C"/>
    <property type="match status" value="2"/>
</dbReference>
<evidence type="ECO:0000256" key="2">
    <source>
        <dbReference type="ARBA" id="ARBA00009033"/>
    </source>
</evidence>
<evidence type="ECO:0000313" key="12">
    <source>
        <dbReference type="Proteomes" id="UP001060919"/>
    </source>
</evidence>
<feature type="domain" description="Concentrative nucleoside transporter C-terminal" evidence="9">
    <location>
        <begin position="205"/>
        <end position="291"/>
    </location>
</feature>
<dbReference type="Pfam" id="PF07670">
    <property type="entry name" value="Gate"/>
    <property type="match status" value="1"/>
</dbReference>
<dbReference type="PANTHER" id="PTHR10590">
    <property type="entry name" value="SODIUM/NUCLEOSIDE COTRANSPORTER"/>
    <property type="match status" value="1"/>
</dbReference>
<dbReference type="GO" id="GO:0015293">
    <property type="term" value="F:symporter activity"/>
    <property type="evidence" value="ECO:0007669"/>
    <property type="project" value="TreeGrafter"/>
</dbReference>
<keyword evidence="4 7" id="KW-0812">Transmembrane</keyword>
<evidence type="ECO:0000256" key="3">
    <source>
        <dbReference type="ARBA" id="ARBA00022475"/>
    </source>
</evidence>
<feature type="transmembrane region" description="Helical" evidence="7">
    <location>
        <begin position="30"/>
        <end position="48"/>
    </location>
</feature>
<evidence type="ECO:0000256" key="6">
    <source>
        <dbReference type="ARBA" id="ARBA00023136"/>
    </source>
</evidence>
<dbReference type="InterPro" id="IPR011642">
    <property type="entry name" value="Gate_dom"/>
</dbReference>
<organism evidence="11 12">
    <name type="scientific">Aureispira anguillae</name>
    <dbReference type="NCBI Taxonomy" id="2864201"/>
    <lineage>
        <taxon>Bacteria</taxon>
        <taxon>Pseudomonadati</taxon>
        <taxon>Bacteroidota</taxon>
        <taxon>Saprospiria</taxon>
        <taxon>Saprospirales</taxon>
        <taxon>Saprospiraceae</taxon>
        <taxon>Aureispira</taxon>
    </lineage>
</organism>
<feature type="transmembrane region" description="Helical" evidence="7">
    <location>
        <begin position="168"/>
        <end position="190"/>
    </location>
</feature>
<evidence type="ECO:0000259" key="8">
    <source>
        <dbReference type="Pfam" id="PF01773"/>
    </source>
</evidence>
<keyword evidence="3" id="KW-1003">Cell membrane</keyword>
<sequence>MEDIFRGILGITVMIAMLYLFSSNRRAIDWKLVIIALGMQILFGLAVLKVEFVRNIFDWIGSGFVSVLEFTKQGSTFVFGGLMDPSNVGFIFAFQILPTILFFSALSSILYYLGILQRIIYALAFVMTKVMRLSGAESLAAAANVFIGQTEAPLIVKPYLDKMTKSELLCLMVGGMATIAGGVLAAYIGFLGGDDIASKEEFARHLLTASIMSAPAAILAAKILYPETEEVDTNLEIPKDKIGNNLLEAISNGTSDGLKLAVNVGAMLVVFIALVAMLNAICSSTFGDWIGWSVQDGSMALMGDTFLPNQDTLVRAIQVPMPALEEMVKVVQESVVVGTNGTDSIVFNIVEQPISTPQFDVVYDTLLRSEMDIRWAVIGQEAIAGANGVDSFAAVDGWVLYDRQSKAPLDTLAYASNEMNRISLNMHVNQLTTGRFPAFNLEYVLGVIMSPIAWILGTPSDDILIIGQLLGKKTILNEFVAYADIPAVSDHIAHKSKIIATYALCGFANFASIGIQLGGILLLLSVVLRWQNLGLRLL</sequence>
<dbReference type="InterPro" id="IPR002668">
    <property type="entry name" value="CNT_N_dom"/>
</dbReference>
<feature type="domain" description="Nucleoside transporter/FeoB GTPase Gate" evidence="10">
    <location>
        <begin position="94"/>
        <end position="192"/>
    </location>
</feature>
<dbReference type="Proteomes" id="UP001060919">
    <property type="component" value="Chromosome"/>
</dbReference>
<protein>
    <submittedName>
        <fullName evidence="11">Na+ dependent nucleoside transporter</fullName>
    </submittedName>
</protein>
<dbReference type="InterPro" id="IPR011657">
    <property type="entry name" value="CNT_C_dom"/>
</dbReference>
<keyword evidence="12" id="KW-1185">Reference proteome</keyword>
<dbReference type="KEGG" id="aup:AsAng_0007660"/>
<evidence type="ECO:0000256" key="5">
    <source>
        <dbReference type="ARBA" id="ARBA00022989"/>
    </source>
</evidence>
<keyword evidence="6 7" id="KW-0472">Membrane</keyword>
<reference evidence="11" key="1">
    <citation type="submission" date="2022-09" db="EMBL/GenBank/DDBJ databases">
        <title>Aureispira anguillicida sp. nov., isolated from Leptocephalus of Japanese eel Anguilla japonica.</title>
        <authorList>
            <person name="Yuasa K."/>
            <person name="Mekata T."/>
            <person name="Ikunari K."/>
        </authorList>
    </citation>
    <scope>NUCLEOTIDE SEQUENCE</scope>
    <source>
        <strain evidence="11">EL160426</strain>
    </source>
</reference>
<feature type="domain" description="Concentrative nucleoside transporter N-terminal" evidence="8">
    <location>
        <begin position="9"/>
        <end position="82"/>
    </location>
</feature>
<name>A0A916DR80_9BACT</name>
<dbReference type="GO" id="GO:0005886">
    <property type="term" value="C:plasma membrane"/>
    <property type="evidence" value="ECO:0007669"/>
    <property type="project" value="UniProtKB-SubCell"/>
</dbReference>
<comment type="similarity">
    <text evidence="2">Belongs to the concentrative nucleoside transporter (CNT) (TC 2.A.41) family.</text>
</comment>
<gene>
    <name evidence="11" type="ORF">AsAng_0007660</name>
</gene>
<dbReference type="EMBL" id="AP026867">
    <property type="protein sequence ID" value="BDS10061.1"/>
    <property type="molecule type" value="Genomic_DNA"/>
</dbReference>
<feature type="transmembrane region" description="Helical" evidence="7">
    <location>
        <begin position="6"/>
        <end position="23"/>
    </location>
</feature>
<dbReference type="GO" id="GO:0005337">
    <property type="term" value="F:nucleoside transmembrane transporter activity"/>
    <property type="evidence" value="ECO:0007669"/>
    <property type="project" value="InterPro"/>
</dbReference>
<evidence type="ECO:0000259" key="10">
    <source>
        <dbReference type="Pfam" id="PF07670"/>
    </source>
</evidence>
<dbReference type="Pfam" id="PF01773">
    <property type="entry name" value="Nucleos_tra2_N"/>
    <property type="match status" value="1"/>
</dbReference>
<proteinExistence type="inferred from homology"/>
<comment type="subcellular location">
    <subcellularLocation>
        <location evidence="1">Cell membrane</location>
        <topology evidence="1">Multi-pass membrane protein</topology>
    </subcellularLocation>
</comment>
<feature type="transmembrane region" description="Helical" evidence="7">
    <location>
        <begin position="260"/>
        <end position="281"/>
    </location>
</feature>
<feature type="transmembrane region" description="Helical" evidence="7">
    <location>
        <begin position="90"/>
        <end position="113"/>
    </location>
</feature>
<dbReference type="InterPro" id="IPR008276">
    <property type="entry name" value="C_nuclsd_transpt"/>
</dbReference>
<accession>A0A916DR80</accession>
<dbReference type="PANTHER" id="PTHR10590:SF4">
    <property type="entry name" value="SOLUTE CARRIER FAMILY 28 MEMBER 3"/>
    <property type="match status" value="1"/>
</dbReference>
<evidence type="ECO:0000256" key="4">
    <source>
        <dbReference type="ARBA" id="ARBA00022692"/>
    </source>
</evidence>
<evidence type="ECO:0000256" key="1">
    <source>
        <dbReference type="ARBA" id="ARBA00004651"/>
    </source>
</evidence>
<feature type="domain" description="Concentrative nucleoside transporter C-terminal" evidence="9">
    <location>
        <begin position="433"/>
        <end position="521"/>
    </location>
</feature>
<feature type="transmembrane region" description="Helical" evidence="7">
    <location>
        <begin position="499"/>
        <end position="528"/>
    </location>
</feature>